<keyword evidence="2" id="KW-1185">Reference proteome</keyword>
<proteinExistence type="predicted"/>
<protein>
    <submittedName>
        <fullName evidence="1">Uncharacterized protein</fullName>
    </submittedName>
</protein>
<evidence type="ECO:0000313" key="1">
    <source>
        <dbReference type="EMBL" id="BDC91383.1"/>
    </source>
</evidence>
<accession>A0AAU9CLM8</accession>
<reference evidence="1" key="1">
    <citation type="submission" date="2021-11" db="EMBL/GenBank/DDBJ databases">
        <title>Complete genome sequence of Atopobiaceae bacterium TOC12.</title>
        <authorList>
            <person name="Morinaga K."/>
            <person name="Kusada H."/>
            <person name="Tamaki H."/>
        </authorList>
    </citation>
    <scope>NUCLEOTIDE SEQUENCE</scope>
    <source>
        <strain evidence="1">TOC12</strain>
    </source>
</reference>
<dbReference type="AlphaFoldDB" id="A0AAU9CLM8"/>
<name>A0AAU9CLM8_9ACTN</name>
<dbReference type="RefSeq" id="WP_265591393.1">
    <property type="nucleotide sequence ID" value="NZ_AP025285.1"/>
</dbReference>
<gene>
    <name evidence="1" type="ORF">ATTO_12550</name>
</gene>
<evidence type="ECO:0000313" key="2">
    <source>
        <dbReference type="Proteomes" id="UP001431186"/>
    </source>
</evidence>
<dbReference type="EMBL" id="AP025285">
    <property type="protein sequence ID" value="BDC91383.1"/>
    <property type="molecule type" value="Genomic_DNA"/>
</dbReference>
<organism evidence="1 2">
    <name type="scientific">Leptogranulimonas caecicola</name>
    <dbReference type="NCBI Taxonomy" id="2894156"/>
    <lineage>
        <taxon>Bacteria</taxon>
        <taxon>Bacillati</taxon>
        <taxon>Actinomycetota</taxon>
        <taxon>Coriobacteriia</taxon>
        <taxon>Coriobacteriales</taxon>
        <taxon>Kribbibacteriaceae</taxon>
        <taxon>Leptogranulimonas</taxon>
    </lineage>
</organism>
<dbReference type="KEGG" id="lcal:ATTO_12550"/>
<dbReference type="Proteomes" id="UP001431186">
    <property type="component" value="Chromosome"/>
</dbReference>
<sequence length="163" mass="18019">MGRECHILSKSRDYFAEVRNAALELERTQLQLEALDVHKKDRPGDPYAPHVASSRGDVNGTSRLIAGLDRAKLLHDREKRCQQKLQAASWVLYGQDGEGGVAQALSNLDADVVWHRCARAYTWRGVEAATMCSASVCRQRYEAVMNYIDDGGLIDDIGSITAG</sequence>